<protein>
    <submittedName>
        <fullName evidence="1">Uncharacterized protein</fullName>
    </submittedName>
</protein>
<sequence length="457" mass="53221">MGRTKRKRRQKKPRTYYLCDQQDNLVLLNTWLAKNEMRRNRKLCLAVFDDTGRGVLCKNKIQAGEELINLPLNLTLNVTTILMDSIFCSIFLENKKQCLVEFEGSVSFQALMAFYLSYLKSQGEDSHWYIYIQNLPKLYTVPYFLPNEASQYIDSDILSVVSKQKDVIKMSFNIFEAILGSNVTETSNIKSFKKYFKLSIYEWAYFAVNTRCVYMDLSIVIDLKNIKNSIINLINDNTKISLCPYLDMINHSPNARNETKLVVSKNVENISIDNLREDLFADISFSIYTKNVFEMYSQVFICYGDSHNLKLVTEYGFYLPNNELDYVSFDFDSIKEFFTTKNIKLSREQVSFINSHNLDKDLYIDLKGLSFNFYGLLMVVKYFYSQSDVSRLIYSAAICSTDKNLNDLIMPTVLDKANNIKMSLNVLENLEHRSVILNNCIALMYQYVNILEKFIKC</sequence>
<reference evidence="1 2" key="1">
    <citation type="journal article" date="2021" name="Front. Genet.">
        <title>Chromosome-Level Genome Assembly Reveals Significant Gene Expansion in the Toll and IMD Signaling Pathways of Dendrolimus kikuchii.</title>
        <authorList>
            <person name="Zhou J."/>
            <person name="Wu P."/>
            <person name="Xiong Z."/>
            <person name="Liu N."/>
            <person name="Zhao N."/>
            <person name="Ji M."/>
            <person name="Qiu Y."/>
            <person name="Yang B."/>
        </authorList>
    </citation>
    <scope>NUCLEOTIDE SEQUENCE [LARGE SCALE GENOMIC DNA]</scope>
    <source>
        <strain evidence="1">Ann1</strain>
    </source>
</reference>
<accession>A0ACC1D798</accession>
<evidence type="ECO:0000313" key="1">
    <source>
        <dbReference type="EMBL" id="KAJ0179660.1"/>
    </source>
</evidence>
<evidence type="ECO:0000313" key="2">
    <source>
        <dbReference type="Proteomes" id="UP000824533"/>
    </source>
</evidence>
<comment type="caution">
    <text evidence="1">The sequence shown here is derived from an EMBL/GenBank/DDBJ whole genome shotgun (WGS) entry which is preliminary data.</text>
</comment>
<keyword evidence="2" id="KW-1185">Reference proteome</keyword>
<gene>
    <name evidence="1" type="ORF">K1T71_004251</name>
</gene>
<dbReference type="Proteomes" id="UP000824533">
    <property type="component" value="Linkage Group LG07"/>
</dbReference>
<dbReference type="EMBL" id="CM034393">
    <property type="protein sequence ID" value="KAJ0179660.1"/>
    <property type="molecule type" value="Genomic_DNA"/>
</dbReference>
<name>A0ACC1D798_9NEOP</name>
<organism evidence="1 2">
    <name type="scientific">Dendrolimus kikuchii</name>
    <dbReference type="NCBI Taxonomy" id="765133"/>
    <lineage>
        <taxon>Eukaryota</taxon>
        <taxon>Metazoa</taxon>
        <taxon>Ecdysozoa</taxon>
        <taxon>Arthropoda</taxon>
        <taxon>Hexapoda</taxon>
        <taxon>Insecta</taxon>
        <taxon>Pterygota</taxon>
        <taxon>Neoptera</taxon>
        <taxon>Endopterygota</taxon>
        <taxon>Lepidoptera</taxon>
        <taxon>Glossata</taxon>
        <taxon>Ditrysia</taxon>
        <taxon>Bombycoidea</taxon>
        <taxon>Lasiocampidae</taxon>
        <taxon>Dendrolimus</taxon>
    </lineage>
</organism>
<proteinExistence type="predicted"/>